<protein>
    <submittedName>
        <fullName evidence="8">23S rRNA (Uracil(1939)-C(5))-methyltransferase RlmD</fullName>
        <ecNumber evidence="8">2.1.1.190</ecNumber>
    </submittedName>
</protein>
<dbReference type="GO" id="GO:0032259">
    <property type="term" value="P:methylation"/>
    <property type="evidence" value="ECO:0007669"/>
    <property type="project" value="UniProtKB-KW"/>
</dbReference>
<keyword evidence="2 4" id="KW-0808">Transferase</keyword>
<evidence type="ECO:0000313" key="8">
    <source>
        <dbReference type="EMBL" id="MFD1460700.1"/>
    </source>
</evidence>
<dbReference type="CDD" id="cd02440">
    <property type="entry name" value="AdoMet_MTases"/>
    <property type="match status" value="1"/>
</dbReference>
<feature type="binding site" evidence="4">
    <location>
        <position position="497"/>
    </location>
    <ligand>
        <name>S-adenosyl-L-methionine</name>
        <dbReference type="ChEBI" id="CHEBI:59789"/>
    </ligand>
</feature>
<comment type="caution">
    <text evidence="8">The sequence shown here is derived from an EMBL/GenBank/DDBJ whole genome shotgun (WGS) entry which is preliminary data.</text>
</comment>
<dbReference type="Gene3D" id="3.40.50.150">
    <property type="entry name" value="Vaccinia Virus protein VP39"/>
    <property type="match status" value="2"/>
</dbReference>
<evidence type="ECO:0000256" key="2">
    <source>
        <dbReference type="ARBA" id="ARBA00022679"/>
    </source>
</evidence>
<comment type="similarity">
    <text evidence="4">Belongs to the class I-like SAM-binding methyltransferase superfamily. RNA M5U methyltransferase family.</text>
</comment>
<dbReference type="GO" id="GO:0008168">
    <property type="term" value="F:methyltransferase activity"/>
    <property type="evidence" value="ECO:0007669"/>
    <property type="project" value="UniProtKB-KW"/>
</dbReference>
<accession>A0ABW4D7K1</accession>
<reference evidence="9" key="1">
    <citation type="journal article" date="2019" name="Int. J. Syst. Evol. Microbiol.">
        <title>The Global Catalogue of Microorganisms (GCM) 10K type strain sequencing project: providing services to taxonomists for standard genome sequencing and annotation.</title>
        <authorList>
            <consortium name="The Broad Institute Genomics Platform"/>
            <consortium name="The Broad Institute Genome Sequencing Center for Infectious Disease"/>
            <person name="Wu L."/>
            <person name="Ma J."/>
        </authorList>
    </citation>
    <scope>NUCLEOTIDE SEQUENCE [LARGE SCALE GENOMIC DNA]</scope>
    <source>
        <strain evidence="9">CCM 9147</strain>
    </source>
</reference>
<dbReference type="EMBL" id="JBHTNZ010000003">
    <property type="protein sequence ID" value="MFD1460700.1"/>
    <property type="molecule type" value="Genomic_DNA"/>
</dbReference>
<dbReference type="PANTHER" id="PTHR11061:SF30">
    <property type="entry name" value="TRNA (URACIL(54)-C(5))-METHYLTRANSFERASE"/>
    <property type="match status" value="1"/>
</dbReference>
<dbReference type="NCBIfam" id="TIGR00479">
    <property type="entry name" value="rumA"/>
    <property type="match status" value="1"/>
</dbReference>
<dbReference type="PROSITE" id="PS01230">
    <property type="entry name" value="TRMA_1"/>
    <property type="match status" value="1"/>
</dbReference>
<dbReference type="Pfam" id="PF05958">
    <property type="entry name" value="tRNA_U5-meth_tr"/>
    <property type="match status" value="1"/>
</dbReference>
<sequence>MTNNRSGRGKSRRDAVAPVQGKPQKKNMQPKREKEQAEFRGGTAKESLRIGHGNLDGNMRGVNRKRIDNEREVHHSSGDRQGRHASNRNRSRTDRSDLPVQKNDEVIIDIIGMNHDGEGVGRAEGFTLFVPGALPGEKVRVKVLKTKKQYGYAKLLEIVQASRDRIAAPCAIYDQCGGCQLQHMSYEAQLGWKRQHVVDVLERIGKLSVAGSASAEKDSGANANATTESGNQAAQVLAALANTSVKADTTVAFPSATSADPNADSMSVNLAREQGVVVHPTLGMSEPWRYRNKAQVPIGVTEGGLVGGFYARGSHRIVDMNTCLIQDERNDEVVARVKEIGRMLGISAYNEETGRGLLRHVVVKTAFRTGEMMLVLVTNGRDIPHADAWIGSIREHIPHVASICQNVNTKRTNVIFGDETRVLWGRDVIYDYIGNVQFAISARSFYQVNPVQTEVLYNKTVEYAGLTGKETVIDAYCGIGTISLFLAQHADQVYGVEIVKEAIEDARSNALLNNMRNVKFEVGASEDVIPAWKQQGITADVIVVDPPRKGCDPRLLDTILEMQPERVVYVSCNPSTLARDLRILEDGGYRTVEVQPVDMFPHTVHVECVALMKLRCSQAINF</sequence>
<evidence type="ECO:0000313" key="9">
    <source>
        <dbReference type="Proteomes" id="UP001597340"/>
    </source>
</evidence>
<dbReference type="PROSITE" id="PS01231">
    <property type="entry name" value="TRMA_2"/>
    <property type="match status" value="1"/>
</dbReference>
<dbReference type="InterPro" id="IPR010280">
    <property type="entry name" value="U5_MeTrfase_fam"/>
</dbReference>
<dbReference type="Gene3D" id="2.40.50.140">
    <property type="entry name" value="Nucleic acid-binding proteins"/>
    <property type="match status" value="1"/>
</dbReference>
<dbReference type="InterPro" id="IPR002792">
    <property type="entry name" value="TRAM_dom"/>
</dbReference>
<dbReference type="InterPro" id="IPR030390">
    <property type="entry name" value="MeTrfase_TrmA_AS"/>
</dbReference>
<evidence type="ECO:0000259" key="7">
    <source>
        <dbReference type="PROSITE" id="PS50926"/>
    </source>
</evidence>
<evidence type="ECO:0000256" key="5">
    <source>
        <dbReference type="PROSITE-ProRule" id="PRU10015"/>
    </source>
</evidence>
<evidence type="ECO:0000256" key="6">
    <source>
        <dbReference type="SAM" id="MobiDB-lite"/>
    </source>
</evidence>
<feature type="active site" evidence="5">
    <location>
        <position position="572"/>
    </location>
</feature>
<evidence type="ECO:0000256" key="1">
    <source>
        <dbReference type="ARBA" id="ARBA00022603"/>
    </source>
</evidence>
<keyword evidence="3 4" id="KW-0949">S-adenosyl-L-methionine</keyword>
<dbReference type="PANTHER" id="PTHR11061">
    <property type="entry name" value="RNA M5U METHYLTRANSFERASE"/>
    <property type="match status" value="1"/>
</dbReference>
<dbReference type="RefSeq" id="WP_229526817.1">
    <property type="nucleotide sequence ID" value="NZ_JAFFQR010000112.1"/>
</dbReference>
<dbReference type="Gene3D" id="2.40.50.1070">
    <property type="match status" value="1"/>
</dbReference>
<keyword evidence="9" id="KW-1185">Reference proteome</keyword>
<dbReference type="Proteomes" id="UP001597340">
    <property type="component" value="Unassembled WGS sequence"/>
</dbReference>
<name>A0ABW4D7K1_9BACL</name>
<feature type="binding site" evidence="4">
    <location>
        <position position="447"/>
    </location>
    <ligand>
        <name>S-adenosyl-L-methionine</name>
        <dbReference type="ChEBI" id="CHEBI:59789"/>
    </ligand>
</feature>
<dbReference type="SUPFAM" id="SSF53335">
    <property type="entry name" value="S-adenosyl-L-methionine-dependent methyltransferases"/>
    <property type="match status" value="1"/>
</dbReference>
<evidence type="ECO:0000256" key="3">
    <source>
        <dbReference type="ARBA" id="ARBA00022691"/>
    </source>
</evidence>
<dbReference type="SUPFAM" id="SSF50249">
    <property type="entry name" value="Nucleic acid-binding proteins"/>
    <property type="match status" value="1"/>
</dbReference>
<feature type="domain" description="TRAM" evidence="7">
    <location>
        <begin position="97"/>
        <end position="157"/>
    </location>
</feature>
<dbReference type="PROSITE" id="PS50926">
    <property type="entry name" value="TRAM"/>
    <property type="match status" value="1"/>
</dbReference>
<organism evidence="8 9">
    <name type="scientific">Paenibacillus farraposensis</name>
    <dbReference type="NCBI Taxonomy" id="2807095"/>
    <lineage>
        <taxon>Bacteria</taxon>
        <taxon>Bacillati</taxon>
        <taxon>Bacillota</taxon>
        <taxon>Bacilli</taxon>
        <taxon>Bacillales</taxon>
        <taxon>Paenibacillaceae</taxon>
        <taxon>Paenibacillus</taxon>
    </lineage>
</organism>
<dbReference type="EC" id="2.1.1.190" evidence="8"/>
<feature type="active site" description="Nucleophile" evidence="4">
    <location>
        <position position="572"/>
    </location>
</feature>
<feature type="region of interest" description="Disordered" evidence="6">
    <location>
        <begin position="1"/>
        <end position="99"/>
    </location>
</feature>
<feature type="compositionally biased region" description="Basic and acidic residues" evidence="6">
    <location>
        <begin position="65"/>
        <end position="82"/>
    </location>
</feature>
<dbReference type="Pfam" id="PF01938">
    <property type="entry name" value="TRAM"/>
    <property type="match status" value="1"/>
</dbReference>
<gene>
    <name evidence="8" type="primary">rlmD</name>
    <name evidence="8" type="ORF">ACFQ5D_04415</name>
</gene>
<keyword evidence="1 4" id="KW-0489">Methyltransferase</keyword>
<dbReference type="InterPro" id="IPR012340">
    <property type="entry name" value="NA-bd_OB-fold"/>
</dbReference>
<feature type="binding site" evidence="4">
    <location>
        <position position="476"/>
    </location>
    <ligand>
        <name>S-adenosyl-L-methionine</name>
        <dbReference type="ChEBI" id="CHEBI:59789"/>
    </ligand>
</feature>
<evidence type="ECO:0000256" key="4">
    <source>
        <dbReference type="PROSITE-ProRule" id="PRU01024"/>
    </source>
</evidence>
<dbReference type="InterPro" id="IPR030391">
    <property type="entry name" value="MeTrfase_TrmA_CS"/>
</dbReference>
<proteinExistence type="inferred from homology"/>
<feature type="binding site" evidence="4">
    <location>
        <position position="545"/>
    </location>
    <ligand>
        <name>S-adenosyl-L-methionine</name>
        <dbReference type="ChEBI" id="CHEBI:59789"/>
    </ligand>
</feature>
<dbReference type="InterPro" id="IPR029063">
    <property type="entry name" value="SAM-dependent_MTases_sf"/>
</dbReference>
<dbReference type="PROSITE" id="PS51687">
    <property type="entry name" value="SAM_MT_RNA_M5U"/>
    <property type="match status" value="1"/>
</dbReference>